<evidence type="ECO:0000313" key="3">
    <source>
        <dbReference type="Proteomes" id="UP000501602"/>
    </source>
</evidence>
<keyword evidence="1" id="KW-0732">Signal</keyword>
<name>A0A6H1UBK8_9GAMM</name>
<dbReference type="EMBL" id="CP051180">
    <property type="protein sequence ID" value="QIZ75753.1"/>
    <property type="molecule type" value="Genomic_DNA"/>
</dbReference>
<dbReference type="RefSeq" id="WP_168659014.1">
    <property type="nucleotide sequence ID" value="NZ_CP051180.1"/>
</dbReference>
<feature type="signal peptide" evidence="1">
    <location>
        <begin position="1"/>
        <end position="23"/>
    </location>
</feature>
<dbReference type="Proteomes" id="UP000501602">
    <property type="component" value="Chromosome"/>
</dbReference>
<reference evidence="2 3" key="1">
    <citation type="submission" date="2020-04" db="EMBL/GenBank/DDBJ databases">
        <title>Ferrimonas sp. S7 isolated from sea water.</title>
        <authorList>
            <person name="Bae S.S."/>
            <person name="Baek K."/>
        </authorList>
    </citation>
    <scope>NUCLEOTIDE SEQUENCE [LARGE SCALE GENOMIC DNA]</scope>
    <source>
        <strain evidence="2 3">S7</strain>
    </source>
</reference>
<dbReference type="KEGG" id="fes:HER31_01860"/>
<keyword evidence="3" id="KW-1185">Reference proteome</keyword>
<evidence type="ECO:0008006" key="4">
    <source>
        <dbReference type="Google" id="ProtNLM"/>
    </source>
</evidence>
<accession>A0A6H1UBK8</accession>
<feature type="chain" id="PRO_5026346052" description="L,D-transpeptidase catalytic domain" evidence="1">
    <location>
        <begin position="24"/>
        <end position="191"/>
    </location>
</feature>
<gene>
    <name evidence="2" type="ORF">HER31_01860</name>
</gene>
<evidence type="ECO:0000313" key="2">
    <source>
        <dbReference type="EMBL" id="QIZ75753.1"/>
    </source>
</evidence>
<protein>
    <recommendedName>
        <fullName evidence="4">L,D-transpeptidase catalytic domain</fullName>
    </recommendedName>
</protein>
<dbReference type="AlphaFoldDB" id="A0A6H1UBK8"/>
<proteinExistence type="predicted"/>
<evidence type="ECO:0000256" key="1">
    <source>
        <dbReference type="SAM" id="SignalP"/>
    </source>
</evidence>
<sequence length="191" mass="21485">MNKKQIKILAVVASSFISTSVFASDAEILKLGPYTGLLWPDGSGVIGKPYDVEKFKDRWSFLIKVDEMNDDQEITVDRKAYKNTDEFGKIRLSANIYLWLNISKAEEEILCVAGHDYPGKKAMIRVDKHDPIETNVSGCVALDDELDSLLKGGTKITIRGYHWPYGGAETFQIDLAGYTTTIDFLRGKRRE</sequence>
<organism evidence="2 3">
    <name type="scientific">Ferrimonas lipolytica</name>
    <dbReference type="NCBI Taxonomy" id="2724191"/>
    <lineage>
        <taxon>Bacteria</taxon>
        <taxon>Pseudomonadati</taxon>
        <taxon>Pseudomonadota</taxon>
        <taxon>Gammaproteobacteria</taxon>
        <taxon>Alteromonadales</taxon>
        <taxon>Ferrimonadaceae</taxon>
        <taxon>Ferrimonas</taxon>
    </lineage>
</organism>